<keyword evidence="3 5" id="KW-1133">Transmembrane helix</keyword>
<dbReference type="PANTHER" id="PTHR10283">
    <property type="entry name" value="SOLUTE CARRIER FAMILY 13 MEMBER"/>
    <property type="match status" value="1"/>
</dbReference>
<organism evidence="6 7">
    <name type="scientific">Paenibacillus alvei</name>
    <name type="common">Bacillus alvei</name>
    <dbReference type="NCBI Taxonomy" id="44250"/>
    <lineage>
        <taxon>Bacteria</taxon>
        <taxon>Bacillati</taxon>
        <taxon>Bacillota</taxon>
        <taxon>Bacilli</taxon>
        <taxon>Bacillales</taxon>
        <taxon>Paenibacillaceae</taxon>
        <taxon>Paenibacillus</taxon>
    </lineage>
</organism>
<dbReference type="GO" id="GO:0005886">
    <property type="term" value="C:plasma membrane"/>
    <property type="evidence" value="ECO:0007669"/>
    <property type="project" value="TreeGrafter"/>
</dbReference>
<proteinExistence type="predicted"/>
<accession>A0A383RJA9</accession>
<evidence type="ECO:0000313" key="6">
    <source>
        <dbReference type="EMBL" id="SYX87060.1"/>
    </source>
</evidence>
<dbReference type="Proteomes" id="UP000304148">
    <property type="component" value="Chromosome"/>
</dbReference>
<dbReference type="RefSeq" id="WP_232055739.1">
    <property type="nucleotide sequence ID" value="NZ_LS992241.1"/>
</dbReference>
<dbReference type="GO" id="GO:0022857">
    <property type="term" value="F:transmembrane transporter activity"/>
    <property type="evidence" value="ECO:0007669"/>
    <property type="project" value="InterPro"/>
</dbReference>
<dbReference type="InterPro" id="IPR001898">
    <property type="entry name" value="SLC13A/DASS"/>
</dbReference>
<dbReference type="AlphaFoldDB" id="A0A383RJA9"/>
<comment type="subcellular location">
    <subcellularLocation>
        <location evidence="1">Membrane</location>
        <topology evidence="1">Multi-pass membrane protein</topology>
    </subcellularLocation>
</comment>
<dbReference type="Pfam" id="PF00939">
    <property type="entry name" value="Na_sulph_symp"/>
    <property type="match status" value="1"/>
</dbReference>
<evidence type="ECO:0000313" key="7">
    <source>
        <dbReference type="Proteomes" id="UP000304148"/>
    </source>
</evidence>
<keyword evidence="4 5" id="KW-0472">Membrane</keyword>
<evidence type="ECO:0000256" key="5">
    <source>
        <dbReference type="SAM" id="Phobius"/>
    </source>
</evidence>
<name>A0A383RJA9_PAEAL</name>
<gene>
    <name evidence="6" type="ORF">PBLR_15488</name>
</gene>
<sequence>MLLAHITVGNALEKSKGAEWMINKVVYSLGLEQMNHMLVYIVVIFISMFSHLIFTSKTVRTTILIPAFIALAKTLGMDPVTLALSSAMTLTYTITLPPHSKVNTIYFSTGYFSVFDQVKYAIVTCFIGASVIRLSVFTWFQLLGYRL</sequence>
<evidence type="ECO:0000256" key="2">
    <source>
        <dbReference type="ARBA" id="ARBA00022692"/>
    </source>
</evidence>
<feature type="transmembrane region" description="Helical" evidence="5">
    <location>
        <begin position="37"/>
        <end position="54"/>
    </location>
</feature>
<evidence type="ECO:0000256" key="3">
    <source>
        <dbReference type="ARBA" id="ARBA00022989"/>
    </source>
</evidence>
<keyword evidence="2 5" id="KW-0812">Transmembrane</keyword>
<reference evidence="7" key="1">
    <citation type="submission" date="2018-08" db="EMBL/GenBank/DDBJ databases">
        <authorList>
            <person name="Chevrot R."/>
        </authorList>
    </citation>
    <scope>NUCLEOTIDE SEQUENCE [LARGE SCALE GENOMIC DNA]</scope>
</reference>
<protein>
    <submittedName>
        <fullName evidence="6">Permease</fullName>
    </submittedName>
</protein>
<dbReference type="EMBL" id="LS992241">
    <property type="protein sequence ID" value="SYX87060.1"/>
    <property type="molecule type" value="Genomic_DNA"/>
</dbReference>
<evidence type="ECO:0000256" key="1">
    <source>
        <dbReference type="ARBA" id="ARBA00004141"/>
    </source>
</evidence>
<feature type="transmembrane region" description="Helical" evidence="5">
    <location>
        <begin position="120"/>
        <end position="143"/>
    </location>
</feature>
<evidence type="ECO:0000256" key="4">
    <source>
        <dbReference type="ARBA" id="ARBA00023136"/>
    </source>
</evidence>